<dbReference type="InterPro" id="IPR003593">
    <property type="entry name" value="AAA+_ATPase"/>
</dbReference>
<dbReference type="PROSITE" id="PS50893">
    <property type="entry name" value="ABC_TRANSPORTER_2"/>
    <property type="match status" value="1"/>
</dbReference>
<dbReference type="InterPro" id="IPR003439">
    <property type="entry name" value="ABC_transporter-like_ATP-bd"/>
</dbReference>
<organism evidence="6 7">
    <name type="scientific">Acetobacterium woodii (strain ATCC 29683 / DSM 1030 / JCM 2381 / KCTC 1655 / WB1)</name>
    <dbReference type="NCBI Taxonomy" id="931626"/>
    <lineage>
        <taxon>Bacteria</taxon>
        <taxon>Bacillati</taxon>
        <taxon>Bacillota</taxon>
        <taxon>Clostridia</taxon>
        <taxon>Eubacteriales</taxon>
        <taxon>Eubacteriaceae</taxon>
        <taxon>Acetobacterium</taxon>
    </lineage>
</organism>
<dbReference type="EMBL" id="CP002987">
    <property type="protein sequence ID" value="AFA49060.1"/>
    <property type="molecule type" value="Genomic_DNA"/>
</dbReference>
<gene>
    <name evidence="6" type="ordered locus">Awo_c22870</name>
</gene>
<dbReference type="GO" id="GO:0005524">
    <property type="term" value="F:ATP binding"/>
    <property type="evidence" value="ECO:0007669"/>
    <property type="project" value="UniProtKB-KW"/>
</dbReference>
<dbReference type="CDD" id="cd03255">
    <property type="entry name" value="ABC_MJ0796_LolCDE_FtsE"/>
    <property type="match status" value="1"/>
</dbReference>
<dbReference type="FunFam" id="3.40.50.300:FF:000032">
    <property type="entry name" value="Export ABC transporter ATP-binding protein"/>
    <property type="match status" value="1"/>
</dbReference>
<dbReference type="PANTHER" id="PTHR42798">
    <property type="entry name" value="LIPOPROTEIN-RELEASING SYSTEM ATP-BINDING PROTEIN LOLD"/>
    <property type="match status" value="1"/>
</dbReference>
<keyword evidence="2" id="KW-0813">Transport</keyword>
<dbReference type="InterPro" id="IPR017871">
    <property type="entry name" value="ABC_transporter-like_CS"/>
</dbReference>
<dbReference type="SUPFAM" id="SSF52540">
    <property type="entry name" value="P-loop containing nucleoside triphosphate hydrolases"/>
    <property type="match status" value="1"/>
</dbReference>
<feature type="domain" description="ABC transporter" evidence="5">
    <location>
        <begin position="6"/>
        <end position="229"/>
    </location>
</feature>
<dbReference type="Gene3D" id="3.40.50.300">
    <property type="entry name" value="P-loop containing nucleotide triphosphate hydrolases"/>
    <property type="match status" value="1"/>
</dbReference>
<evidence type="ECO:0000256" key="4">
    <source>
        <dbReference type="ARBA" id="ARBA00022840"/>
    </source>
</evidence>
<proteinExistence type="inferred from homology"/>
<evidence type="ECO:0000313" key="7">
    <source>
        <dbReference type="Proteomes" id="UP000007177"/>
    </source>
</evidence>
<evidence type="ECO:0000259" key="5">
    <source>
        <dbReference type="PROSITE" id="PS50893"/>
    </source>
</evidence>
<dbReference type="STRING" id="931626.Awo_c22870"/>
<dbReference type="Pfam" id="PF00005">
    <property type="entry name" value="ABC_tran"/>
    <property type="match status" value="1"/>
</dbReference>
<dbReference type="GO" id="GO:0022857">
    <property type="term" value="F:transmembrane transporter activity"/>
    <property type="evidence" value="ECO:0007669"/>
    <property type="project" value="UniProtKB-ARBA"/>
</dbReference>
<protein>
    <submittedName>
        <fullName evidence="6">ABC transport system ATP-binding protein</fullName>
    </submittedName>
</protein>
<dbReference type="Proteomes" id="UP000007177">
    <property type="component" value="Chromosome"/>
</dbReference>
<accession>H6LCS3</accession>
<dbReference type="PROSITE" id="PS00211">
    <property type="entry name" value="ABC_TRANSPORTER_1"/>
    <property type="match status" value="1"/>
</dbReference>
<evidence type="ECO:0000256" key="2">
    <source>
        <dbReference type="ARBA" id="ARBA00022448"/>
    </source>
</evidence>
<dbReference type="eggNOG" id="COG1136">
    <property type="taxonomic scope" value="Bacteria"/>
</dbReference>
<reference evidence="7" key="1">
    <citation type="submission" date="2011-07" db="EMBL/GenBank/DDBJ databases">
        <title>Complete genome sequence of Acetobacterium woodii.</title>
        <authorList>
            <person name="Poehlein A."/>
            <person name="Schmidt S."/>
            <person name="Kaster A.-K."/>
            <person name="Goenrich M."/>
            <person name="Vollmers J."/>
            <person name="Thuermer A."/>
            <person name="Gottschalk G."/>
            <person name="Thauer R.K."/>
            <person name="Daniel R."/>
            <person name="Mueller V."/>
        </authorList>
    </citation>
    <scope>NUCLEOTIDE SEQUENCE [LARGE SCALE GENOMIC DNA]</scope>
    <source>
        <strain evidence="7">ATCC 29683 / DSM 1030 / JCM 2381 / KCTC 1655 / WB1</strain>
    </source>
</reference>
<dbReference type="AlphaFoldDB" id="H6LCS3"/>
<dbReference type="KEGG" id="awo:Awo_c22870"/>
<dbReference type="InterPro" id="IPR027417">
    <property type="entry name" value="P-loop_NTPase"/>
</dbReference>
<evidence type="ECO:0000313" key="6">
    <source>
        <dbReference type="EMBL" id="AFA49060.1"/>
    </source>
</evidence>
<evidence type="ECO:0000256" key="3">
    <source>
        <dbReference type="ARBA" id="ARBA00022741"/>
    </source>
</evidence>
<dbReference type="GO" id="GO:0098796">
    <property type="term" value="C:membrane protein complex"/>
    <property type="evidence" value="ECO:0007669"/>
    <property type="project" value="UniProtKB-ARBA"/>
</dbReference>
<reference evidence="6 7" key="2">
    <citation type="journal article" date="2012" name="PLoS ONE">
        <title>An ancient pathway combining carbon dioxide fixation with the generation and utilization of a sodium ion gradient for ATP synthesis.</title>
        <authorList>
            <person name="Poehlein A."/>
            <person name="Schmidt S."/>
            <person name="Kaster A.K."/>
            <person name="Goenrich M."/>
            <person name="Vollmers J."/>
            <person name="Thurmer A."/>
            <person name="Bertsch J."/>
            <person name="Schuchmann K."/>
            <person name="Voigt B."/>
            <person name="Hecker M."/>
            <person name="Daniel R."/>
            <person name="Thauer R.K."/>
            <person name="Gottschalk G."/>
            <person name="Muller V."/>
        </authorList>
    </citation>
    <scope>NUCLEOTIDE SEQUENCE [LARGE SCALE GENOMIC DNA]</scope>
    <source>
        <strain evidence="7">ATCC 29683 / DSM 1030 / JCM 2381 / KCTC 1655 / WB1</strain>
    </source>
</reference>
<dbReference type="PANTHER" id="PTHR42798:SF6">
    <property type="entry name" value="CELL DIVISION ATP-BINDING PROTEIN FTSE"/>
    <property type="match status" value="1"/>
</dbReference>
<evidence type="ECO:0000256" key="1">
    <source>
        <dbReference type="ARBA" id="ARBA00005417"/>
    </source>
</evidence>
<sequence length="229" mass="25615">MKLIFIQVRDLKKDFKLGKTDINILKGINLDIEQGEMVALLGPSGSGKSTFLNVLGGLVPPTSGEIMIRDYRISDMTENQLCLFRREHLGFIFQSYNLISTMTAMENVALALTFAGVKKEIRKERAIEALEVVGLVERMNHKPSELSGGQQQRVSIARALVNHPEIILADEPTGNLDSKTSEDIMDMISRLNREDNQTFVIVTHDPEAAKYCSKVIHMRDGVIERSVSQ</sequence>
<dbReference type="HOGENOM" id="CLU_000604_1_22_9"/>
<keyword evidence="7" id="KW-1185">Reference proteome</keyword>
<keyword evidence="3" id="KW-0547">Nucleotide-binding</keyword>
<comment type="similarity">
    <text evidence="1">Belongs to the ABC transporter superfamily.</text>
</comment>
<keyword evidence="4 6" id="KW-0067">ATP-binding</keyword>
<dbReference type="GO" id="GO:0016887">
    <property type="term" value="F:ATP hydrolysis activity"/>
    <property type="evidence" value="ECO:0007669"/>
    <property type="project" value="InterPro"/>
</dbReference>
<dbReference type="SMART" id="SM00382">
    <property type="entry name" value="AAA"/>
    <property type="match status" value="1"/>
</dbReference>
<name>H6LCS3_ACEWD</name>
<dbReference type="InterPro" id="IPR017911">
    <property type="entry name" value="MacB-like_ATP-bd"/>
</dbReference>